<keyword evidence="1" id="KW-1133">Transmembrane helix</keyword>
<organism evidence="2 3">
    <name type="scientific">Anaerovorax odorimutans</name>
    <dbReference type="NCBI Taxonomy" id="109327"/>
    <lineage>
        <taxon>Bacteria</taxon>
        <taxon>Bacillati</taxon>
        <taxon>Bacillota</taxon>
        <taxon>Clostridia</taxon>
        <taxon>Peptostreptococcales</taxon>
        <taxon>Anaerovoracaceae</taxon>
        <taxon>Anaerovorax</taxon>
    </lineage>
</organism>
<sequence length="123" mass="14169">MSIQLTDLIKEQASQCLVMLGAGIAFMLFYQLCSFLCGQVRIHKWVRVFLEIFFWLASAVMTSQFLYYCAYGRISVHAVCAFAIGVLLWKKCFCGIILPTYCEGKRTRGLRKRHGKKKKEQTI</sequence>
<dbReference type="RefSeq" id="WP_256132702.1">
    <property type="nucleotide sequence ID" value="NZ_JANFXK010000013.1"/>
</dbReference>
<keyword evidence="3" id="KW-1185">Reference proteome</keyword>
<proteinExistence type="predicted"/>
<comment type="caution">
    <text evidence="2">The sequence shown here is derived from an EMBL/GenBank/DDBJ whole genome shotgun (WGS) entry which is preliminary data.</text>
</comment>
<protein>
    <submittedName>
        <fullName evidence="2">Spore cortex biosynthesis protein YabQ</fullName>
    </submittedName>
</protein>
<evidence type="ECO:0000313" key="3">
    <source>
        <dbReference type="Proteomes" id="UP001524502"/>
    </source>
</evidence>
<keyword evidence="1" id="KW-0812">Transmembrane</keyword>
<reference evidence="2 3" key="1">
    <citation type="submission" date="2022-06" db="EMBL/GenBank/DDBJ databases">
        <title>Isolation of gut microbiota from human fecal samples.</title>
        <authorList>
            <person name="Pamer E.G."/>
            <person name="Barat B."/>
            <person name="Waligurski E."/>
            <person name="Medina S."/>
            <person name="Paddock L."/>
            <person name="Mostad J."/>
        </authorList>
    </citation>
    <scope>NUCLEOTIDE SEQUENCE [LARGE SCALE GENOMIC DNA]</scope>
    <source>
        <strain evidence="2 3">SL.3.17</strain>
    </source>
</reference>
<dbReference type="Pfam" id="PF09578">
    <property type="entry name" value="Spore_YabQ"/>
    <property type="match status" value="1"/>
</dbReference>
<dbReference type="NCBIfam" id="TIGR02893">
    <property type="entry name" value="spore_yabQ"/>
    <property type="match status" value="1"/>
</dbReference>
<evidence type="ECO:0000313" key="2">
    <source>
        <dbReference type="EMBL" id="MCQ4637517.1"/>
    </source>
</evidence>
<dbReference type="Proteomes" id="UP001524502">
    <property type="component" value="Unassembled WGS sequence"/>
</dbReference>
<feature type="transmembrane region" description="Helical" evidence="1">
    <location>
        <begin position="12"/>
        <end position="36"/>
    </location>
</feature>
<feature type="transmembrane region" description="Helical" evidence="1">
    <location>
        <begin position="48"/>
        <end position="68"/>
    </location>
</feature>
<keyword evidence="1" id="KW-0472">Membrane</keyword>
<dbReference type="EMBL" id="JANFXK010000013">
    <property type="protein sequence ID" value="MCQ4637517.1"/>
    <property type="molecule type" value="Genomic_DNA"/>
</dbReference>
<dbReference type="InterPro" id="IPR019074">
    <property type="entry name" value="YabQ"/>
</dbReference>
<feature type="transmembrane region" description="Helical" evidence="1">
    <location>
        <begin position="74"/>
        <end position="102"/>
    </location>
</feature>
<gene>
    <name evidence="2" type="ORF">NE619_12340</name>
</gene>
<evidence type="ECO:0000256" key="1">
    <source>
        <dbReference type="SAM" id="Phobius"/>
    </source>
</evidence>
<name>A0ABT1RQP4_9FIRM</name>
<accession>A0ABT1RQP4</accession>